<dbReference type="Gene3D" id="3.30.1330.30">
    <property type="match status" value="1"/>
</dbReference>
<feature type="domain" description="RNA 2-O ribose methyltransferase substrate binding" evidence="4">
    <location>
        <begin position="32"/>
        <end position="106"/>
    </location>
</feature>
<organism evidence="5">
    <name type="scientific">freshwater metagenome</name>
    <dbReference type="NCBI Taxonomy" id="449393"/>
    <lineage>
        <taxon>unclassified sequences</taxon>
        <taxon>metagenomes</taxon>
        <taxon>ecological metagenomes</taxon>
    </lineage>
</organism>
<evidence type="ECO:0000259" key="4">
    <source>
        <dbReference type="SMART" id="SM00967"/>
    </source>
</evidence>
<evidence type="ECO:0000256" key="1">
    <source>
        <dbReference type="ARBA" id="ARBA00007228"/>
    </source>
</evidence>
<dbReference type="SUPFAM" id="SSF75217">
    <property type="entry name" value="alpha/beta knot"/>
    <property type="match status" value="1"/>
</dbReference>
<proteinExistence type="inferred from homology"/>
<protein>
    <submittedName>
        <fullName evidence="5">Unannotated protein</fullName>
    </submittedName>
</protein>
<dbReference type="Pfam" id="PF22435">
    <property type="entry name" value="MRM3-like_sub_bind"/>
    <property type="match status" value="1"/>
</dbReference>
<evidence type="ECO:0000256" key="2">
    <source>
        <dbReference type="ARBA" id="ARBA00022603"/>
    </source>
</evidence>
<comment type="similarity">
    <text evidence="1">Belongs to the class IV-like SAM-binding methyltransferase superfamily. RNA methyltransferase TrmH family.</text>
</comment>
<gene>
    <name evidence="5" type="ORF">UFOPK3554_00644</name>
</gene>
<dbReference type="AlphaFoldDB" id="A0A6J7XRW0"/>
<reference evidence="5" key="1">
    <citation type="submission" date="2020-05" db="EMBL/GenBank/DDBJ databases">
        <authorList>
            <person name="Chiriac C."/>
            <person name="Salcher M."/>
            <person name="Ghai R."/>
            <person name="Kavagutti S V."/>
        </authorList>
    </citation>
    <scope>NUCLEOTIDE SEQUENCE</scope>
</reference>
<dbReference type="GO" id="GO:0003723">
    <property type="term" value="F:RNA binding"/>
    <property type="evidence" value="ECO:0007669"/>
    <property type="project" value="InterPro"/>
</dbReference>
<dbReference type="Gene3D" id="3.40.1280.10">
    <property type="match status" value="1"/>
</dbReference>
<dbReference type="InterPro" id="IPR029026">
    <property type="entry name" value="tRNA_m1G_MTases_N"/>
</dbReference>
<dbReference type="InterPro" id="IPR029028">
    <property type="entry name" value="Alpha/beta_knot_MTases"/>
</dbReference>
<dbReference type="InterPro" id="IPR051259">
    <property type="entry name" value="rRNA_Methyltransferase"/>
</dbReference>
<dbReference type="InterPro" id="IPR029064">
    <property type="entry name" value="Ribosomal_eL30-like_sf"/>
</dbReference>
<evidence type="ECO:0000256" key="3">
    <source>
        <dbReference type="ARBA" id="ARBA00022679"/>
    </source>
</evidence>
<dbReference type="PANTHER" id="PTHR43191">
    <property type="entry name" value="RRNA METHYLTRANSFERASE 3"/>
    <property type="match status" value="1"/>
</dbReference>
<dbReference type="GO" id="GO:0005737">
    <property type="term" value="C:cytoplasm"/>
    <property type="evidence" value="ECO:0007669"/>
    <property type="project" value="UniProtKB-ARBA"/>
</dbReference>
<name>A0A6J7XRW0_9ZZZZ</name>
<dbReference type="SMART" id="SM00967">
    <property type="entry name" value="SpoU_sub_bind"/>
    <property type="match status" value="1"/>
</dbReference>
<dbReference type="InterPro" id="IPR013123">
    <property type="entry name" value="SpoU_subst-bd"/>
</dbReference>
<dbReference type="PANTHER" id="PTHR43191:SF2">
    <property type="entry name" value="RRNA METHYLTRANSFERASE 3, MITOCHONDRIAL"/>
    <property type="match status" value="1"/>
</dbReference>
<keyword evidence="3" id="KW-0808">Transferase</keyword>
<dbReference type="Pfam" id="PF00588">
    <property type="entry name" value="SpoU_methylase"/>
    <property type="match status" value="1"/>
</dbReference>
<evidence type="ECO:0000313" key="5">
    <source>
        <dbReference type="EMBL" id="CAB5240080.1"/>
    </source>
</evidence>
<dbReference type="GO" id="GO:0032259">
    <property type="term" value="P:methylation"/>
    <property type="evidence" value="ECO:0007669"/>
    <property type="project" value="UniProtKB-KW"/>
</dbReference>
<sequence length="260" mass="27624">MIESLHSPHIVRVKALLGSRGKKERGRTGLFVAEGLQCLREAIDPGDGPSIETIYVTPAAIKRVEADSLDLSAHEVIEVSEAVMLEMAQTVTPQGILALCHFPVRVISDLRLSGSTRVVFLQEIQDPGNAGTIVRSADAMGIDAVITSPGSVDMYSPKVVRSTAGSLWHIPIYESVSLEEVVQEFPGFTVIALSADSTESIMDLSLDGDIVAVFGNEARGIEDLDASISRVKIPMPGSAESLNLAAAASIVMFVLANQAQ</sequence>
<dbReference type="InterPro" id="IPR053888">
    <property type="entry name" value="MRM3-like_sub_bind"/>
</dbReference>
<keyword evidence="2" id="KW-0489">Methyltransferase</keyword>
<dbReference type="GO" id="GO:0008173">
    <property type="term" value="F:RNA methyltransferase activity"/>
    <property type="evidence" value="ECO:0007669"/>
    <property type="project" value="InterPro"/>
</dbReference>
<dbReference type="EMBL" id="CAFBSG010000007">
    <property type="protein sequence ID" value="CAB5240080.1"/>
    <property type="molecule type" value="Genomic_DNA"/>
</dbReference>
<dbReference type="InterPro" id="IPR001537">
    <property type="entry name" value="SpoU_MeTrfase"/>
</dbReference>
<dbReference type="GO" id="GO:0006396">
    <property type="term" value="P:RNA processing"/>
    <property type="evidence" value="ECO:0007669"/>
    <property type="project" value="InterPro"/>
</dbReference>
<dbReference type="SUPFAM" id="SSF55315">
    <property type="entry name" value="L30e-like"/>
    <property type="match status" value="1"/>
</dbReference>
<accession>A0A6J7XRW0</accession>
<dbReference type="CDD" id="cd18095">
    <property type="entry name" value="SpoU-like_rRNA-MTase"/>
    <property type="match status" value="1"/>
</dbReference>